<evidence type="ECO:0000256" key="1">
    <source>
        <dbReference type="ARBA" id="ARBA00004453"/>
    </source>
</evidence>
<sequence>MALEQAYIRILMWKIQWVRFMSRIVDFRKETAMAKIDLDKLDLKELKALRKDVENAITEYEKRKKQEALAAAQLAAKELGYSLAELLDGMNGPKGKGTINPPKYRHPENPAMTWTGRGRQPAWIKEAIEAGTGLESFLITED</sequence>
<evidence type="ECO:0000313" key="9">
    <source>
        <dbReference type="Proteomes" id="UP000626220"/>
    </source>
</evidence>
<evidence type="ECO:0000259" key="7">
    <source>
        <dbReference type="SMART" id="SM00528"/>
    </source>
</evidence>
<accession>A0A8J3MCC7</accession>
<feature type="region of interest" description="Disordered" evidence="6">
    <location>
        <begin position="92"/>
        <end position="116"/>
    </location>
</feature>
<dbReference type="PANTHER" id="PTHR38097">
    <property type="match status" value="1"/>
</dbReference>
<dbReference type="GO" id="GO:0005829">
    <property type="term" value="C:cytosol"/>
    <property type="evidence" value="ECO:0007669"/>
    <property type="project" value="TreeGrafter"/>
</dbReference>
<dbReference type="Proteomes" id="UP000626220">
    <property type="component" value="Unassembled WGS sequence"/>
</dbReference>
<dbReference type="AlphaFoldDB" id="A0A8J3MCC7"/>
<keyword evidence="5" id="KW-0175">Coiled coil</keyword>
<proteinExistence type="inferred from homology"/>
<evidence type="ECO:0000256" key="5">
    <source>
        <dbReference type="SAM" id="Coils"/>
    </source>
</evidence>
<dbReference type="InterPro" id="IPR037150">
    <property type="entry name" value="H-NS_C_dom_sf"/>
</dbReference>
<keyword evidence="9" id="KW-1185">Reference proteome</keyword>
<evidence type="ECO:0000256" key="2">
    <source>
        <dbReference type="ARBA" id="ARBA00010610"/>
    </source>
</evidence>
<dbReference type="SUPFAM" id="SSF81273">
    <property type="entry name" value="H-NS histone-like proteins"/>
    <property type="match status" value="1"/>
</dbReference>
<reference evidence="8" key="2">
    <citation type="submission" date="2020-09" db="EMBL/GenBank/DDBJ databases">
        <authorList>
            <person name="Sun Q."/>
            <person name="Kim S."/>
        </authorList>
    </citation>
    <scope>NUCLEOTIDE SEQUENCE</scope>
    <source>
        <strain evidence="8">KCTC 42650</strain>
    </source>
</reference>
<protein>
    <recommendedName>
        <fullName evidence="7">DNA-binding protein H-NS-like C-terminal domain-containing protein</fullName>
    </recommendedName>
</protein>
<feature type="domain" description="DNA-binding protein H-NS-like C-terminal" evidence="7">
    <location>
        <begin position="94"/>
        <end position="139"/>
    </location>
</feature>
<dbReference type="EMBL" id="BNCJ01000034">
    <property type="protein sequence ID" value="GHF73271.1"/>
    <property type="molecule type" value="Genomic_DNA"/>
</dbReference>
<comment type="subcellular location">
    <subcellularLocation>
        <location evidence="1">Cytoplasm</location>
        <location evidence="1">Nucleoid</location>
    </subcellularLocation>
</comment>
<dbReference type="PANTHER" id="PTHR38097:SF2">
    <property type="entry name" value="DNA-BINDING PROTEIN STPA"/>
    <property type="match status" value="1"/>
</dbReference>
<organism evidence="8 9">
    <name type="scientific">Seohaeicola zhoushanensis</name>
    <dbReference type="NCBI Taxonomy" id="1569283"/>
    <lineage>
        <taxon>Bacteria</taxon>
        <taxon>Pseudomonadati</taxon>
        <taxon>Pseudomonadota</taxon>
        <taxon>Alphaproteobacteria</taxon>
        <taxon>Rhodobacterales</taxon>
        <taxon>Roseobacteraceae</taxon>
        <taxon>Seohaeicola</taxon>
    </lineage>
</organism>
<dbReference type="Gene3D" id="4.10.430.10">
    <property type="entry name" value="Histone-like protein H-NS, C-terminal domain"/>
    <property type="match status" value="1"/>
</dbReference>
<gene>
    <name evidence="8" type="ORF">GCM10017056_50100</name>
</gene>
<keyword evidence="4" id="KW-0238">DNA-binding</keyword>
<evidence type="ECO:0000313" key="8">
    <source>
        <dbReference type="EMBL" id="GHF73271.1"/>
    </source>
</evidence>
<evidence type="ECO:0000256" key="6">
    <source>
        <dbReference type="SAM" id="MobiDB-lite"/>
    </source>
</evidence>
<name>A0A8J3MCC7_9RHOB</name>
<feature type="coiled-coil region" evidence="5">
    <location>
        <begin position="43"/>
        <end position="70"/>
    </location>
</feature>
<dbReference type="GO" id="GO:0000976">
    <property type="term" value="F:transcription cis-regulatory region binding"/>
    <property type="evidence" value="ECO:0007669"/>
    <property type="project" value="TreeGrafter"/>
</dbReference>
<dbReference type="GO" id="GO:0003680">
    <property type="term" value="F:minor groove of adenine-thymine-rich DNA binding"/>
    <property type="evidence" value="ECO:0007669"/>
    <property type="project" value="TreeGrafter"/>
</dbReference>
<dbReference type="GO" id="GO:0001217">
    <property type="term" value="F:DNA-binding transcription repressor activity"/>
    <property type="evidence" value="ECO:0007669"/>
    <property type="project" value="TreeGrafter"/>
</dbReference>
<keyword evidence="3" id="KW-0963">Cytoplasm</keyword>
<dbReference type="GO" id="GO:0009295">
    <property type="term" value="C:nucleoid"/>
    <property type="evidence" value="ECO:0007669"/>
    <property type="project" value="UniProtKB-SubCell"/>
</dbReference>
<evidence type="ECO:0000256" key="3">
    <source>
        <dbReference type="ARBA" id="ARBA00022490"/>
    </source>
</evidence>
<dbReference type="SMART" id="SM00528">
    <property type="entry name" value="HNS"/>
    <property type="match status" value="1"/>
</dbReference>
<dbReference type="Pfam" id="PF00816">
    <property type="entry name" value="Histone_HNS"/>
    <property type="match status" value="1"/>
</dbReference>
<dbReference type="InterPro" id="IPR027444">
    <property type="entry name" value="H-NS_C_dom"/>
</dbReference>
<dbReference type="GO" id="GO:0032993">
    <property type="term" value="C:protein-DNA complex"/>
    <property type="evidence" value="ECO:0007669"/>
    <property type="project" value="TreeGrafter"/>
</dbReference>
<evidence type="ECO:0000256" key="4">
    <source>
        <dbReference type="ARBA" id="ARBA00023125"/>
    </source>
</evidence>
<dbReference type="GO" id="GO:0003681">
    <property type="term" value="F:bent DNA binding"/>
    <property type="evidence" value="ECO:0007669"/>
    <property type="project" value="TreeGrafter"/>
</dbReference>
<comment type="caution">
    <text evidence="8">The sequence shown here is derived from an EMBL/GenBank/DDBJ whole genome shotgun (WGS) entry which is preliminary data.</text>
</comment>
<reference evidence="8" key="1">
    <citation type="journal article" date="2014" name="Int. J. Syst. Evol. Microbiol.">
        <title>Complete genome sequence of Corynebacterium casei LMG S-19264T (=DSM 44701T), isolated from a smear-ripened cheese.</title>
        <authorList>
            <consortium name="US DOE Joint Genome Institute (JGI-PGF)"/>
            <person name="Walter F."/>
            <person name="Albersmeier A."/>
            <person name="Kalinowski J."/>
            <person name="Ruckert C."/>
        </authorList>
    </citation>
    <scope>NUCLEOTIDE SEQUENCE</scope>
    <source>
        <strain evidence="8">KCTC 42650</strain>
    </source>
</reference>
<comment type="similarity">
    <text evidence="2">Belongs to the histone-like protein H-NS family.</text>
</comment>